<dbReference type="EMBL" id="CADEAL010001602">
    <property type="protein sequence ID" value="CAB1433840.1"/>
    <property type="molecule type" value="Genomic_DNA"/>
</dbReference>
<dbReference type="AlphaFoldDB" id="A0A9N7UNG2"/>
<dbReference type="Proteomes" id="UP001153269">
    <property type="component" value="Unassembled WGS sequence"/>
</dbReference>
<gene>
    <name evidence="1" type="ORF">PLEPLA_LOCUS21931</name>
</gene>
<comment type="caution">
    <text evidence="1">The sequence shown here is derived from an EMBL/GenBank/DDBJ whole genome shotgun (WGS) entry which is preliminary data.</text>
</comment>
<keyword evidence="2" id="KW-1185">Reference proteome</keyword>
<name>A0A9N7UNG2_PLEPL</name>
<proteinExistence type="predicted"/>
<accession>A0A9N7UNG2</accession>
<organism evidence="1 2">
    <name type="scientific">Pleuronectes platessa</name>
    <name type="common">European plaice</name>
    <dbReference type="NCBI Taxonomy" id="8262"/>
    <lineage>
        <taxon>Eukaryota</taxon>
        <taxon>Metazoa</taxon>
        <taxon>Chordata</taxon>
        <taxon>Craniata</taxon>
        <taxon>Vertebrata</taxon>
        <taxon>Euteleostomi</taxon>
        <taxon>Actinopterygii</taxon>
        <taxon>Neopterygii</taxon>
        <taxon>Teleostei</taxon>
        <taxon>Neoteleostei</taxon>
        <taxon>Acanthomorphata</taxon>
        <taxon>Carangaria</taxon>
        <taxon>Pleuronectiformes</taxon>
        <taxon>Pleuronectoidei</taxon>
        <taxon>Pleuronectidae</taxon>
        <taxon>Pleuronectes</taxon>
    </lineage>
</organism>
<sequence length="146" mass="15624">MEPSICRGGDPGGKSSLVPAGFLSKAQRLDGCETHPQAQTFRGLIHSEGCDAQPNFPPGGNRASHRGAAKTDSRILASLRIVFSLSVNGQRILILHGVLRPAVSERATQRRFGSVKSWTHLFNVSQVICLQMVFSKCAAPIVSDSA</sequence>
<reference evidence="1" key="1">
    <citation type="submission" date="2020-03" db="EMBL/GenBank/DDBJ databases">
        <authorList>
            <person name="Weist P."/>
        </authorList>
    </citation>
    <scope>NUCLEOTIDE SEQUENCE</scope>
</reference>
<evidence type="ECO:0000313" key="2">
    <source>
        <dbReference type="Proteomes" id="UP001153269"/>
    </source>
</evidence>
<protein>
    <submittedName>
        <fullName evidence="1">Uncharacterized protein</fullName>
    </submittedName>
</protein>
<evidence type="ECO:0000313" key="1">
    <source>
        <dbReference type="EMBL" id="CAB1433840.1"/>
    </source>
</evidence>